<name>A0AAV1R649_9ROSI</name>
<dbReference type="AlphaFoldDB" id="A0AAV1R649"/>
<keyword evidence="4" id="KW-1185">Reference proteome</keyword>
<dbReference type="Proteomes" id="UP001314170">
    <property type="component" value="Unassembled WGS sequence"/>
</dbReference>
<feature type="signal peptide" evidence="2">
    <location>
        <begin position="1"/>
        <end position="23"/>
    </location>
</feature>
<reference evidence="3 4" key="1">
    <citation type="submission" date="2024-01" db="EMBL/GenBank/DDBJ databases">
        <authorList>
            <person name="Waweru B."/>
        </authorList>
    </citation>
    <scope>NUCLEOTIDE SEQUENCE [LARGE SCALE GENOMIC DNA]</scope>
</reference>
<evidence type="ECO:0000256" key="2">
    <source>
        <dbReference type="SAM" id="SignalP"/>
    </source>
</evidence>
<dbReference type="EMBL" id="CAWUPB010000905">
    <property type="protein sequence ID" value="CAK7328898.1"/>
    <property type="molecule type" value="Genomic_DNA"/>
</dbReference>
<feature type="chain" id="PRO_5043494591" evidence="2">
    <location>
        <begin position="24"/>
        <end position="121"/>
    </location>
</feature>
<evidence type="ECO:0000256" key="1">
    <source>
        <dbReference type="SAM" id="MobiDB-lite"/>
    </source>
</evidence>
<keyword evidence="2" id="KW-0732">Signal</keyword>
<sequence length="121" mass="12604">MRLRAAPLLGLLVANGVGSVVLASHASVTSEATRIDLMLAARTDKGKVVEEGPSILELCSRRDDHMATAGALLISLDGPAEPKDREAGLHRRDGLRGSTPVEEDSGANAVARSDLAVSVRP</sequence>
<organism evidence="3 4">
    <name type="scientific">Dovyalis caffra</name>
    <dbReference type="NCBI Taxonomy" id="77055"/>
    <lineage>
        <taxon>Eukaryota</taxon>
        <taxon>Viridiplantae</taxon>
        <taxon>Streptophyta</taxon>
        <taxon>Embryophyta</taxon>
        <taxon>Tracheophyta</taxon>
        <taxon>Spermatophyta</taxon>
        <taxon>Magnoliopsida</taxon>
        <taxon>eudicotyledons</taxon>
        <taxon>Gunneridae</taxon>
        <taxon>Pentapetalae</taxon>
        <taxon>rosids</taxon>
        <taxon>fabids</taxon>
        <taxon>Malpighiales</taxon>
        <taxon>Salicaceae</taxon>
        <taxon>Flacourtieae</taxon>
        <taxon>Dovyalis</taxon>
    </lineage>
</organism>
<feature type="compositionally biased region" description="Basic and acidic residues" evidence="1">
    <location>
        <begin position="80"/>
        <end position="95"/>
    </location>
</feature>
<gene>
    <name evidence="3" type="ORF">DCAF_LOCUS6641</name>
</gene>
<accession>A0AAV1R649</accession>
<evidence type="ECO:0000313" key="3">
    <source>
        <dbReference type="EMBL" id="CAK7328898.1"/>
    </source>
</evidence>
<protein>
    <submittedName>
        <fullName evidence="3">Uncharacterized protein</fullName>
    </submittedName>
</protein>
<proteinExistence type="predicted"/>
<comment type="caution">
    <text evidence="3">The sequence shown here is derived from an EMBL/GenBank/DDBJ whole genome shotgun (WGS) entry which is preliminary data.</text>
</comment>
<evidence type="ECO:0000313" key="4">
    <source>
        <dbReference type="Proteomes" id="UP001314170"/>
    </source>
</evidence>
<feature type="region of interest" description="Disordered" evidence="1">
    <location>
        <begin position="77"/>
        <end position="121"/>
    </location>
</feature>